<dbReference type="InterPro" id="IPR052028">
    <property type="entry name" value="HipA_Ser/Thr_kinase"/>
</dbReference>
<evidence type="ECO:0000256" key="1">
    <source>
        <dbReference type="ARBA" id="ARBA00010164"/>
    </source>
</evidence>
<name>A0A2U3IC59_9BURK</name>
<dbReference type="GO" id="GO:0004674">
    <property type="term" value="F:protein serine/threonine kinase activity"/>
    <property type="evidence" value="ECO:0007669"/>
    <property type="project" value="TreeGrafter"/>
</dbReference>
<dbReference type="AlphaFoldDB" id="A0A2U3IC59"/>
<dbReference type="InterPro" id="IPR012893">
    <property type="entry name" value="HipA-like_C"/>
</dbReference>
<dbReference type="OrthoDB" id="9805913at2"/>
<organism evidence="5 6">
    <name type="scientific">Caballeronia novacaledonica</name>
    <dbReference type="NCBI Taxonomy" id="1544861"/>
    <lineage>
        <taxon>Bacteria</taxon>
        <taxon>Pseudomonadati</taxon>
        <taxon>Pseudomonadota</taxon>
        <taxon>Betaproteobacteria</taxon>
        <taxon>Burkholderiales</taxon>
        <taxon>Burkholderiaceae</taxon>
        <taxon>Caballeronia</taxon>
    </lineage>
</organism>
<keyword evidence="2" id="KW-0808">Transferase</keyword>
<evidence type="ECO:0000256" key="3">
    <source>
        <dbReference type="ARBA" id="ARBA00022777"/>
    </source>
</evidence>
<protein>
    <submittedName>
        <fullName evidence="5">Phosphatidylinositol kinase</fullName>
    </submittedName>
</protein>
<dbReference type="PANTHER" id="PTHR37419">
    <property type="entry name" value="SERINE/THREONINE-PROTEIN KINASE TOXIN HIPA"/>
    <property type="match status" value="1"/>
</dbReference>
<keyword evidence="3 5" id="KW-0418">Kinase</keyword>
<keyword evidence="6" id="KW-1185">Reference proteome</keyword>
<dbReference type="EMBL" id="OGTP01000023">
    <property type="protein sequence ID" value="SPB17798.1"/>
    <property type="molecule type" value="Genomic_DNA"/>
</dbReference>
<dbReference type="PANTHER" id="PTHR37419:SF8">
    <property type="entry name" value="TOXIN YJJJ"/>
    <property type="match status" value="1"/>
</dbReference>
<gene>
    <name evidence="5" type="ORF">NOV72_05001</name>
</gene>
<sequence length="448" mass="49722">MTAKDSYLHVFANVEAKWTHCGELALLEDGSELLSSSFRYDARYTDSPGAFALDPVSLSFERAKASSGKPVRPTYRHSQFGAIRDASPDAWGRRVIEVKLRAPANSLPESVYLLHAGSERVGALDVRSDAADRLEEGAGRLEDLGELMEAAACIEAGVPVRKRNAPIFACGSGLGGAPPKLSVRDEDSVVWVANLPSQGDRFDVAAVEAATLNMATDAGLRVPNVRTISLDEHRVMHIERFDRRWSEAREPKVNAAAHARKSGGHARPELRVPFISALTLLGRDEFESRTQSYAGLASAIWEHCDRNVVRRDLAKLFERMVFNIFVTNLDDHLRNHGFIYDFALPGWRLSPLYDVLPSPSYAFERHLHLGVGEEGKLATLDNAVSRCDAFGISESEACMLIGLMWDVVKDWRSLFAEDGVAEKDMDYVSTAIRHIDDISTEELRRWIT</sequence>
<dbReference type="Pfam" id="PF07804">
    <property type="entry name" value="HipA_C"/>
    <property type="match status" value="1"/>
</dbReference>
<accession>A0A2U3IC59</accession>
<feature type="domain" description="HipA-like C-terminal" evidence="4">
    <location>
        <begin position="173"/>
        <end position="404"/>
    </location>
</feature>
<comment type="similarity">
    <text evidence="1">Belongs to the HipA Ser/Thr kinase family.</text>
</comment>
<reference evidence="6" key="1">
    <citation type="submission" date="2018-01" db="EMBL/GenBank/DDBJ databases">
        <authorList>
            <person name="Peeters C."/>
        </authorList>
    </citation>
    <scope>NUCLEOTIDE SEQUENCE [LARGE SCALE GENOMIC DNA]</scope>
</reference>
<dbReference type="RefSeq" id="WP_106857296.1">
    <property type="nucleotide sequence ID" value="NZ_OGTP01000023.1"/>
</dbReference>
<evidence type="ECO:0000313" key="5">
    <source>
        <dbReference type="EMBL" id="SPB17798.1"/>
    </source>
</evidence>
<evidence type="ECO:0000256" key="2">
    <source>
        <dbReference type="ARBA" id="ARBA00022679"/>
    </source>
</evidence>
<proteinExistence type="inferred from homology"/>
<evidence type="ECO:0000259" key="4">
    <source>
        <dbReference type="Pfam" id="PF07804"/>
    </source>
</evidence>
<dbReference type="GO" id="GO:0005829">
    <property type="term" value="C:cytosol"/>
    <property type="evidence" value="ECO:0007669"/>
    <property type="project" value="TreeGrafter"/>
</dbReference>
<evidence type="ECO:0000313" key="6">
    <source>
        <dbReference type="Proteomes" id="UP000238169"/>
    </source>
</evidence>
<dbReference type="Proteomes" id="UP000238169">
    <property type="component" value="Unassembled WGS sequence"/>
</dbReference>